<feature type="region of interest" description="Disordered" evidence="1">
    <location>
        <begin position="104"/>
        <end position="137"/>
    </location>
</feature>
<name>A0ABV4P0Z3_9GAMM</name>
<gene>
    <name evidence="3" type="primary">arfB</name>
    <name evidence="3" type="ORF">ACCI49_11795</name>
</gene>
<evidence type="ECO:0000313" key="4">
    <source>
        <dbReference type="Proteomes" id="UP001569428"/>
    </source>
</evidence>
<keyword evidence="3" id="KW-0378">Hydrolase</keyword>
<dbReference type="PROSITE" id="PS00745">
    <property type="entry name" value="RF_PROK_I"/>
    <property type="match status" value="1"/>
</dbReference>
<feature type="compositionally biased region" description="Basic residues" evidence="1">
    <location>
        <begin position="120"/>
        <end position="137"/>
    </location>
</feature>
<dbReference type="NCBIfam" id="NF006718">
    <property type="entry name" value="PRK09256.1"/>
    <property type="match status" value="1"/>
</dbReference>
<evidence type="ECO:0000256" key="1">
    <source>
        <dbReference type="SAM" id="MobiDB-lite"/>
    </source>
</evidence>
<proteinExistence type="predicted"/>
<dbReference type="InterPro" id="IPR000352">
    <property type="entry name" value="Pep_chain_release_fac_I"/>
</dbReference>
<evidence type="ECO:0000313" key="3">
    <source>
        <dbReference type="EMBL" id="MFA0811603.1"/>
    </source>
</evidence>
<sequence length="137" mass="15724">MLSTRKRIQISLDEVQFSAVRSQGAGGQNVNKVSSAIHLRFNIHESSLPENIKQRLLQLRDRRISSDGILVIKAQSFRTQEKNRTDALERLQELIQKATVVPKQRIPTKPSRGAKERRLQTKSRRSQVKAMRGKIKE</sequence>
<evidence type="ECO:0000259" key="2">
    <source>
        <dbReference type="PROSITE" id="PS00745"/>
    </source>
</evidence>
<reference evidence="3 4" key="1">
    <citation type="submission" date="2024-08" db="EMBL/GenBank/DDBJ databases">
        <authorList>
            <person name="Ishaq N."/>
        </authorList>
    </citation>
    <scope>NUCLEOTIDE SEQUENCE [LARGE SCALE GENOMIC DNA]</scope>
    <source>
        <strain evidence="3 4">DSM 18651</strain>
    </source>
</reference>
<protein>
    <submittedName>
        <fullName evidence="3">Alternative ribosome rescue aminoacyl-tRNA hydrolase ArfB</fullName>
        <ecNumber evidence="3">3.1.1.29</ecNumber>
    </submittedName>
</protein>
<dbReference type="GO" id="GO:0004045">
    <property type="term" value="F:peptidyl-tRNA hydrolase activity"/>
    <property type="evidence" value="ECO:0007669"/>
    <property type="project" value="UniProtKB-EC"/>
</dbReference>
<comment type="caution">
    <text evidence="3">The sequence shown here is derived from an EMBL/GenBank/DDBJ whole genome shotgun (WGS) entry which is preliminary data.</text>
</comment>
<dbReference type="RefSeq" id="WP_371839219.1">
    <property type="nucleotide sequence ID" value="NZ_JBGMEK010000023.1"/>
</dbReference>
<dbReference type="Pfam" id="PF00472">
    <property type="entry name" value="RF-1"/>
    <property type="match status" value="1"/>
</dbReference>
<dbReference type="PANTHER" id="PTHR47814:SF1">
    <property type="entry name" value="PEPTIDYL-TRNA HYDROLASE ARFB"/>
    <property type="match status" value="1"/>
</dbReference>
<dbReference type="SUPFAM" id="SSF110916">
    <property type="entry name" value="Peptidyl-tRNA hydrolase domain-like"/>
    <property type="match status" value="1"/>
</dbReference>
<organism evidence="3 4">
    <name type="scientific">Microbulbifer epialgicus</name>
    <dbReference type="NCBI Taxonomy" id="393907"/>
    <lineage>
        <taxon>Bacteria</taxon>
        <taxon>Pseudomonadati</taxon>
        <taxon>Pseudomonadota</taxon>
        <taxon>Gammaproteobacteria</taxon>
        <taxon>Cellvibrionales</taxon>
        <taxon>Microbulbiferaceae</taxon>
        <taxon>Microbulbifer</taxon>
    </lineage>
</organism>
<dbReference type="EC" id="3.1.1.29" evidence="3"/>
<dbReference type="Proteomes" id="UP001569428">
    <property type="component" value="Unassembled WGS sequence"/>
</dbReference>
<dbReference type="PANTHER" id="PTHR47814">
    <property type="entry name" value="PEPTIDYL-TRNA HYDROLASE ARFB"/>
    <property type="match status" value="1"/>
</dbReference>
<keyword evidence="4" id="KW-1185">Reference proteome</keyword>
<dbReference type="Gene3D" id="3.30.160.20">
    <property type="match status" value="1"/>
</dbReference>
<accession>A0ABV4P0Z3</accession>
<dbReference type="EMBL" id="JBGMEK010000023">
    <property type="protein sequence ID" value="MFA0811603.1"/>
    <property type="molecule type" value="Genomic_DNA"/>
</dbReference>
<feature type="domain" description="Prokaryotic-type class I peptide chain release factors" evidence="2">
    <location>
        <begin position="21"/>
        <end position="37"/>
    </location>
</feature>